<dbReference type="GO" id="GO:0005524">
    <property type="term" value="F:ATP binding"/>
    <property type="evidence" value="ECO:0007669"/>
    <property type="project" value="UniProtKB-KW"/>
</dbReference>
<dbReference type="FunFam" id="3.40.50.300:FF:000726">
    <property type="entry name" value="Pre-mRNA-splicing factor ATP-dependent RNA helicase"/>
    <property type="match status" value="1"/>
</dbReference>
<dbReference type="PROSITE" id="PS00690">
    <property type="entry name" value="DEAH_ATP_HELICASE"/>
    <property type="match status" value="1"/>
</dbReference>
<dbReference type="EMBL" id="CAJVPY010007762">
    <property type="protein sequence ID" value="CAG8685354.1"/>
    <property type="molecule type" value="Genomic_DNA"/>
</dbReference>
<feature type="region of interest" description="Disordered" evidence="11">
    <location>
        <begin position="168"/>
        <end position="216"/>
    </location>
</feature>
<keyword evidence="6" id="KW-0347">Helicase</keyword>
<keyword evidence="9" id="KW-0539">Nucleus</keyword>
<dbReference type="InterPro" id="IPR027417">
    <property type="entry name" value="P-loop_NTPase"/>
</dbReference>
<keyword evidence="5" id="KW-0378">Hydrolase</keyword>
<evidence type="ECO:0000256" key="4">
    <source>
        <dbReference type="ARBA" id="ARBA00022741"/>
    </source>
</evidence>
<reference evidence="14" key="1">
    <citation type="submission" date="2021-06" db="EMBL/GenBank/DDBJ databases">
        <authorList>
            <person name="Kallberg Y."/>
            <person name="Tangrot J."/>
            <person name="Rosling A."/>
        </authorList>
    </citation>
    <scope>NUCLEOTIDE SEQUENCE</scope>
    <source>
        <strain evidence="14">MA453B</strain>
    </source>
</reference>
<dbReference type="GO" id="GO:0016787">
    <property type="term" value="F:hydrolase activity"/>
    <property type="evidence" value="ECO:0007669"/>
    <property type="project" value="UniProtKB-KW"/>
</dbReference>
<dbReference type="SMART" id="SM00487">
    <property type="entry name" value="DEXDc"/>
    <property type="match status" value="1"/>
</dbReference>
<comment type="catalytic activity">
    <reaction evidence="10">
        <text>ATP + H2O = ADP + phosphate + H(+)</text>
        <dbReference type="Rhea" id="RHEA:13065"/>
        <dbReference type="ChEBI" id="CHEBI:15377"/>
        <dbReference type="ChEBI" id="CHEBI:15378"/>
        <dbReference type="ChEBI" id="CHEBI:30616"/>
        <dbReference type="ChEBI" id="CHEBI:43474"/>
        <dbReference type="ChEBI" id="CHEBI:456216"/>
        <dbReference type="EC" id="3.6.4.13"/>
    </reaction>
</comment>
<evidence type="ECO:0000313" key="15">
    <source>
        <dbReference type="Proteomes" id="UP000789405"/>
    </source>
</evidence>
<dbReference type="InterPro" id="IPR014001">
    <property type="entry name" value="Helicase_ATP-bd"/>
</dbReference>
<dbReference type="GO" id="GO:0005684">
    <property type="term" value="C:U2-type spliceosomal complex"/>
    <property type="evidence" value="ECO:0007669"/>
    <property type="project" value="UniProtKB-ARBA"/>
</dbReference>
<dbReference type="SMART" id="SM00490">
    <property type="entry name" value="HELICc"/>
    <property type="match status" value="1"/>
</dbReference>
<evidence type="ECO:0000313" key="14">
    <source>
        <dbReference type="EMBL" id="CAG8685354.1"/>
    </source>
</evidence>
<dbReference type="GO" id="GO:0006397">
    <property type="term" value="P:mRNA processing"/>
    <property type="evidence" value="ECO:0007669"/>
    <property type="project" value="UniProtKB-KW"/>
</dbReference>
<dbReference type="PROSITE" id="PS51192">
    <property type="entry name" value="HELICASE_ATP_BIND_1"/>
    <property type="match status" value="1"/>
</dbReference>
<dbReference type="InterPro" id="IPR007502">
    <property type="entry name" value="Helicase-assoc_dom"/>
</dbReference>
<feature type="region of interest" description="Disordered" evidence="11">
    <location>
        <begin position="98"/>
        <end position="135"/>
    </location>
</feature>
<keyword evidence="4" id="KW-0547">Nucleotide-binding</keyword>
<dbReference type="GO" id="GO:0003724">
    <property type="term" value="F:RNA helicase activity"/>
    <property type="evidence" value="ECO:0007669"/>
    <property type="project" value="UniProtKB-EC"/>
</dbReference>
<dbReference type="GO" id="GO:0071013">
    <property type="term" value="C:catalytic step 2 spliceosome"/>
    <property type="evidence" value="ECO:0007669"/>
    <property type="project" value="TreeGrafter"/>
</dbReference>
<evidence type="ECO:0000256" key="5">
    <source>
        <dbReference type="ARBA" id="ARBA00022801"/>
    </source>
</evidence>
<evidence type="ECO:0000256" key="8">
    <source>
        <dbReference type="ARBA" id="ARBA00023187"/>
    </source>
</evidence>
<feature type="compositionally biased region" description="Basic residues" evidence="11">
    <location>
        <begin position="110"/>
        <end position="122"/>
    </location>
</feature>
<dbReference type="Pfam" id="PF04408">
    <property type="entry name" value="WHD_HA2"/>
    <property type="match status" value="1"/>
</dbReference>
<accession>A0A9N9EQW2</accession>
<comment type="caution">
    <text evidence="14">The sequence shown here is derived from an EMBL/GenBank/DDBJ whole genome shotgun (WGS) entry which is preliminary data.</text>
</comment>
<evidence type="ECO:0000256" key="9">
    <source>
        <dbReference type="ARBA" id="ARBA00023242"/>
    </source>
</evidence>
<dbReference type="SMART" id="SM00847">
    <property type="entry name" value="HA2"/>
    <property type="match status" value="1"/>
</dbReference>
<dbReference type="InterPro" id="IPR011709">
    <property type="entry name" value="DEAD-box_helicase_OB_fold"/>
</dbReference>
<evidence type="ECO:0000256" key="7">
    <source>
        <dbReference type="ARBA" id="ARBA00022840"/>
    </source>
</evidence>
<evidence type="ECO:0000256" key="3">
    <source>
        <dbReference type="ARBA" id="ARBA00022664"/>
    </source>
</evidence>
<dbReference type="CDD" id="cd18791">
    <property type="entry name" value="SF2_C_RHA"/>
    <property type="match status" value="1"/>
</dbReference>
<sequence>MDLRSWVSDNTLKLFGMTDATIVDYMIAEAQYAKNRESLRETLNELPQTGEAERFINELFDRVPRKSSSTDAVSKRKRQEQETKKLVEKNKTTYTLLQDNDDYSNEQTAKKSKKSKKEKNLRKKDSLNGWESDSEDKYKISDEIKEESEDEYLKEENEKIQDIKERDEYAKRLREKDKERTKKLVEDRSSKADSETAKRRNLADDADARKQLLPEIRERSRQTYLKDRTDKQLQMLELGVLDEDLLFKDEKLSKRERREIEMKKETLRLTKERLSLSGKSDEYAMPEDYITEKGKIDKKRKEAVLYQRYEEDRDPNKFVTDQDQWEQTQIVKSQLKVGAQDRIKDDEDYSYIFDDQAIDFLDWDWKSNDKEDEIIARIDEAERKAKTIEETRKSLPIFAFREELLKAINEYQTIVIVGETGSGKTTQLPQYLCEAGYTKGGKKICCTQPRRVAAMSVAARVAEEMGVKLGYEVGYAIRFEDCTSDKTILKYMTDGTLLREFLSTPLLDDYSCLMIDEAHERTLHTDILFGLDIARVRPDLKLLISSATLDAQKFAEYFDAPIFNIPGKPYPVTVCYTKAPEANYISAAITTVMQLHISQKNGDILVFLTGQDEIEAVQESLQHTCRVLGSKIRELMVILATNIAETSITIDGVAFVIDPGFVKQNVYSPKTRMESLLVVPCSRASAVQRSGRAGRVGPGHCFRLYTQHAFHNELEDNTVPEIQRTNLGNVVLMLKSIGIHDVMRFEFMDPPHEQSLISALNDLYALGALNNNGELTKLGRRMAEFPLDPFLSKSVIWSEKYNCTEEVISIISMLTVQSSVFYRPKDKKFHADKARQNFTRPGGDHFTLLNVWEQWVDTNYSMNWCYENFVVYRSMSRARDVRDQLVGLCERAEVDLKSNPNPGDIVPVQKSIVSGFFMNAAKLSRFGESYQKAKYGEPGRTIHIHPSSSLFQVNPKWIVFYELVLTSKEYMRQVMEIKPEWLIEAAPYYYSQSELDNLEGKKKMPKNNKAAQKAAQS</sequence>
<keyword evidence="8" id="KW-0508">mRNA splicing</keyword>
<feature type="domain" description="Helicase C-terminal" evidence="13">
    <location>
        <begin position="557"/>
        <end position="738"/>
    </location>
</feature>
<dbReference type="PANTHER" id="PTHR18934:SF83">
    <property type="entry name" value="PRE-MRNA-SPLICING FACTOR ATP-DEPENDENT RNA HELICASE DHX16"/>
    <property type="match status" value="1"/>
</dbReference>
<dbReference type="EC" id="3.6.4.13" evidence="2"/>
<dbReference type="FunFam" id="1.20.120.1080:FF:000001">
    <property type="entry name" value="Pre-mRNA-splicing factor ATP-dependent RNA helicase"/>
    <property type="match status" value="1"/>
</dbReference>
<dbReference type="Proteomes" id="UP000789405">
    <property type="component" value="Unassembled WGS sequence"/>
</dbReference>
<dbReference type="Pfam" id="PF07717">
    <property type="entry name" value="OB_NTP_bind"/>
    <property type="match status" value="1"/>
</dbReference>
<dbReference type="PANTHER" id="PTHR18934">
    <property type="entry name" value="ATP-DEPENDENT RNA HELICASE"/>
    <property type="match status" value="1"/>
</dbReference>
<dbReference type="Pfam" id="PF00271">
    <property type="entry name" value="Helicase_C"/>
    <property type="match status" value="1"/>
</dbReference>
<dbReference type="Pfam" id="PF00270">
    <property type="entry name" value="DEAD"/>
    <property type="match status" value="1"/>
</dbReference>
<dbReference type="OrthoDB" id="10253254at2759"/>
<dbReference type="InterPro" id="IPR011545">
    <property type="entry name" value="DEAD/DEAH_box_helicase_dom"/>
</dbReference>
<keyword evidence="3" id="KW-0507">mRNA processing</keyword>
<name>A0A9N9EQW2_9GLOM</name>
<dbReference type="Pfam" id="PF21010">
    <property type="entry name" value="HA2_C"/>
    <property type="match status" value="1"/>
</dbReference>
<evidence type="ECO:0000256" key="1">
    <source>
        <dbReference type="ARBA" id="ARBA00004123"/>
    </source>
</evidence>
<proteinExistence type="predicted"/>
<dbReference type="AlphaFoldDB" id="A0A9N9EQW2"/>
<dbReference type="Gene3D" id="3.40.50.300">
    <property type="entry name" value="P-loop containing nucleotide triphosphate hydrolases"/>
    <property type="match status" value="3"/>
</dbReference>
<dbReference type="InterPro" id="IPR001650">
    <property type="entry name" value="Helicase_C-like"/>
</dbReference>
<dbReference type="SUPFAM" id="SSF52540">
    <property type="entry name" value="P-loop containing nucleoside triphosphate hydrolases"/>
    <property type="match status" value="1"/>
</dbReference>
<comment type="subcellular location">
    <subcellularLocation>
        <location evidence="1">Nucleus</location>
    </subcellularLocation>
</comment>
<evidence type="ECO:0000256" key="2">
    <source>
        <dbReference type="ARBA" id="ARBA00012552"/>
    </source>
</evidence>
<gene>
    <name evidence="14" type="ORF">DERYTH_LOCUS12071</name>
</gene>
<evidence type="ECO:0000256" key="10">
    <source>
        <dbReference type="ARBA" id="ARBA00047984"/>
    </source>
</evidence>
<dbReference type="Gene3D" id="1.20.120.1080">
    <property type="match status" value="1"/>
</dbReference>
<dbReference type="InterPro" id="IPR048333">
    <property type="entry name" value="HA2_WH"/>
</dbReference>
<dbReference type="GO" id="GO:0008380">
    <property type="term" value="P:RNA splicing"/>
    <property type="evidence" value="ECO:0007669"/>
    <property type="project" value="UniProtKB-KW"/>
</dbReference>
<evidence type="ECO:0000259" key="12">
    <source>
        <dbReference type="PROSITE" id="PS51192"/>
    </source>
</evidence>
<organism evidence="14 15">
    <name type="scientific">Dentiscutata erythropus</name>
    <dbReference type="NCBI Taxonomy" id="1348616"/>
    <lineage>
        <taxon>Eukaryota</taxon>
        <taxon>Fungi</taxon>
        <taxon>Fungi incertae sedis</taxon>
        <taxon>Mucoromycota</taxon>
        <taxon>Glomeromycotina</taxon>
        <taxon>Glomeromycetes</taxon>
        <taxon>Diversisporales</taxon>
        <taxon>Gigasporaceae</taxon>
        <taxon>Dentiscutata</taxon>
    </lineage>
</organism>
<evidence type="ECO:0000256" key="6">
    <source>
        <dbReference type="ARBA" id="ARBA00022806"/>
    </source>
</evidence>
<keyword evidence="7" id="KW-0067">ATP-binding</keyword>
<evidence type="ECO:0000259" key="13">
    <source>
        <dbReference type="PROSITE" id="PS51194"/>
    </source>
</evidence>
<dbReference type="InterPro" id="IPR002464">
    <property type="entry name" value="DNA/RNA_helicase_DEAH_CS"/>
</dbReference>
<dbReference type="GO" id="GO:0003723">
    <property type="term" value="F:RNA binding"/>
    <property type="evidence" value="ECO:0007669"/>
    <property type="project" value="TreeGrafter"/>
</dbReference>
<dbReference type="PROSITE" id="PS51194">
    <property type="entry name" value="HELICASE_CTER"/>
    <property type="match status" value="1"/>
</dbReference>
<feature type="domain" description="Helicase ATP-binding" evidence="12">
    <location>
        <begin position="405"/>
        <end position="567"/>
    </location>
</feature>
<protein>
    <recommendedName>
        <fullName evidence="2">RNA helicase</fullName>
        <ecNumber evidence="2">3.6.4.13</ecNumber>
    </recommendedName>
</protein>
<keyword evidence="15" id="KW-1185">Reference proteome</keyword>
<evidence type="ECO:0000256" key="11">
    <source>
        <dbReference type="SAM" id="MobiDB-lite"/>
    </source>
</evidence>